<comment type="caution">
    <text evidence="8">The sequence shown here is derived from an EMBL/GenBank/DDBJ whole genome shotgun (WGS) entry which is preliminary data.</text>
</comment>
<dbReference type="PANTHER" id="PTHR30213:SF1">
    <property type="entry name" value="INNER MEMBRANE PROTEIN YHJD"/>
    <property type="match status" value="1"/>
</dbReference>
<keyword evidence="5 7" id="KW-0472">Membrane</keyword>
<evidence type="ECO:0000256" key="1">
    <source>
        <dbReference type="ARBA" id="ARBA00004651"/>
    </source>
</evidence>
<feature type="transmembrane region" description="Helical" evidence="7">
    <location>
        <begin position="284"/>
        <end position="303"/>
    </location>
</feature>
<feature type="transmembrane region" description="Helical" evidence="7">
    <location>
        <begin position="315"/>
        <end position="337"/>
    </location>
</feature>
<feature type="transmembrane region" description="Helical" evidence="7">
    <location>
        <begin position="98"/>
        <end position="122"/>
    </location>
</feature>
<gene>
    <name evidence="8" type="ORF">SPF06_16115</name>
</gene>
<dbReference type="Pfam" id="PF03631">
    <property type="entry name" value="Virul_fac_BrkB"/>
    <property type="match status" value="1"/>
</dbReference>
<evidence type="ECO:0000313" key="9">
    <source>
        <dbReference type="Proteomes" id="UP001304769"/>
    </source>
</evidence>
<keyword evidence="2" id="KW-1003">Cell membrane</keyword>
<evidence type="ECO:0000256" key="7">
    <source>
        <dbReference type="SAM" id="Phobius"/>
    </source>
</evidence>
<evidence type="ECO:0000313" key="8">
    <source>
        <dbReference type="EMBL" id="MEA5456262.1"/>
    </source>
</evidence>
<feature type="transmembrane region" description="Helical" evidence="7">
    <location>
        <begin position="213"/>
        <end position="238"/>
    </location>
</feature>
<dbReference type="PANTHER" id="PTHR30213">
    <property type="entry name" value="INNER MEMBRANE PROTEIN YHJD"/>
    <property type="match status" value="1"/>
</dbReference>
<keyword evidence="9" id="KW-1185">Reference proteome</keyword>
<keyword evidence="4 7" id="KW-1133">Transmembrane helix</keyword>
<name>A0ABU5T9B2_9MICC</name>
<evidence type="ECO:0000256" key="5">
    <source>
        <dbReference type="ARBA" id="ARBA00023136"/>
    </source>
</evidence>
<sequence length="458" mass="48711">MASGNYGKSWVLAESRRRRTDQGNTAPEQPRPTELVKLKVSVLRERQAWGRARRSGGGQLKSLLALVKWQLARLNAFRPMRVWQYYNLQHGPLMSAGIGFNMFFSILGLLATGFSIAGLVLAGQPVLVDRIVQSVAQSAPGLLKVDGQDGLADPKALLNPEGLGVTAIIAAVVTVFTSLGWITSLRDGLRGILALPPLRVNAIVQRLRDAGTLVLLGIALVLTSAVSILFTAALGFIADLLHLDKGTVAPVGWLIGVVVPLLLNWLTAFIMFRLAGGLRLARRAMVEGTFIAGLGTSILQIFSSQLLAKAGANPLLAPFAIIIGLLIWFNLMSQVYLASAAWSAIREADAGVQARRRAASFRRARAARRPSRALAAARPRAGESAVSLRPVSVAPTDDGARAPHAADSTAVVPPPEAGSAVDRAGDAGGGELRRPRGRARRRPWPLELIRAIGLGARG</sequence>
<evidence type="ECO:0000256" key="4">
    <source>
        <dbReference type="ARBA" id="ARBA00022989"/>
    </source>
</evidence>
<evidence type="ECO:0000256" key="6">
    <source>
        <dbReference type="SAM" id="MobiDB-lite"/>
    </source>
</evidence>
<protein>
    <submittedName>
        <fullName evidence="8">YihY/virulence factor BrkB family protein</fullName>
    </submittedName>
</protein>
<dbReference type="Proteomes" id="UP001304769">
    <property type="component" value="Unassembled WGS sequence"/>
</dbReference>
<organism evidence="8 9">
    <name type="scientific">Sinomonas terricola</name>
    <dbReference type="NCBI Taxonomy" id="3110330"/>
    <lineage>
        <taxon>Bacteria</taxon>
        <taxon>Bacillati</taxon>
        <taxon>Actinomycetota</taxon>
        <taxon>Actinomycetes</taxon>
        <taxon>Micrococcales</taxon>
        <taxon>Micrococcaceae</taxon>
        <taxon>Sinomonas</taxon>
    </lineage>
</organism>
<proteinExistence type="predicted"/>
<feature type="transmembrane region" description="Helical" evidence="7">
    <location>
        <begin position="163"/>
        <end position="182"/>
    </location>
</feature>
<feature type="transmembrane region" description="Helical" evidence="7">
    <location>
        <begin position="250"/>
        <end position="272"/>
    </location>
</feature>
<feature type="region of interest" description="Disordered" evidence="6">
    <location>
        <begin position="386"/>
        <end position="440"/>
    </location>
</feature>
<reference evidence="8 9" key="1">
    <citation type="submission" date="2023-12" db="EMBL/GenBank/DDBJ databases">
        <title>Sinomonas terricola sp. nov, isolated from litchi orchard soil in Guangdong, PR China.</title>
        <authorList>
            <person name="Jiaxin W."/>
            <person name="Yang Z."/>
            <person name="Honghui Z."/>
        </authorList>
    </citation>
    <scope>NUCLEOTIDE SEQUENCE [LARGE SCALE GENOMIC DNA]</scope>
    <source>
        <strain evidence="8 9">JGH33</strain>
    </source>
</reference>
<accession>A0ABU5T9B2</accession>
<dbReference type="InterPro" id="IPR017039">
    <property type="entry name" value="Virul_fac_BrkB"/>
</dbReference>
<comment type="subcellular location">
    <subcellularLocation>
        <location evidence="1">Cell membrane</location>
        <topology evidence="1">Multi-pass membrane protein</topology>
    </subcellularLocation>
</comment>
<evidence type="ECO:0000256" key="3">
    <source>
        <dbReference type="ARBA" id="ARBA00022692"/>
    </source>
</evidence>
<dbReference type="EMBL" id="JAYGGQ010000013">
    <property type="protein sequence ID" value="MEA5456262.1"/>
    <property type="molecule type" value="Genomic_DNA"/>
</dbReference>
<keyword evidence="3 7" id="KW-0812">Transmembrane</keyword>
<evidence type="ECO:0000256" key="2">
    <source>
        <dbReference type="ARBA" id="ARBA00022475"/>
    </source>
</evidence>